<keyword evidence="1" id="KW-1133">Transmembrane helix</keyword>
<name>A0A8K1ZX09_9CYAN</name>
<proteinExistence type="predicted"/>
<dbReference type="AlphaFoldDB" id="A0A8K1ZX09"/>
<keyword evidence="1" id="KW-0472">Membrane</keyword>
<comment type="caution">
    <text evidence="2">The sequence shown here is derived from an EMBL/GenBank/DDBJ whole genome shotgun (WGS) entry which is preliminary data.</text>
</comment>
<sequence>MRYHIMLQLVVLITIVLAFTAALFAWLQERDPTQTEVELPQPGLEAVFNLHSPPNPPGGFNPS</sequence>
<protein>
    <submittedName>
        <fullName evidence="2">Uncharacterized protein</fullName>
    </submittedName>
</protein>
<keyword evidence="3" id="KW-1185">Reference proteome</keyword>
<dbReference type="Proteomes" id="UP000607397">
    <property type="component" value="Unassembled WGS sequence"/>
</dbReference>
<evidence type="ECO:0000256" key="1">
    <source>
        <dbReference type="SAM" id="Phobius"/>
    </source>
</evidence>
<reference evidence="2" key="1">
    <citation type="submission" date="2019-12" db="EMBL/GenBank/DDBJ databases">
        <title>High-Quality draft genome sequences of three cyanobacteria isolated from the limestone walls of the Old Cathedral of Coimbra.</title>
        <authorList>
            <person name="Tiago I."/>
            <person name="Soares F."/>
            <person name="Portugal A."/>
        </authorList>
    </citation>
    <scope>NUCLEOTIDE SEQUENCE [LARGE SCALE GENOMIC DNA]</scope>
    <source>
        <strain evidence="2">C</strain>
    </source>
</reference>
<accession>A0A8K1ZX09</accession>
<organism evidence="2 3">
    <name type="scientific">Petrachloros mirabilis ULC683</name>
    <dbReference type="NCBI Taxonomy" id="2781853"/>
    <lineage>
        <taxon>Bacteria</taxon>
        <taxon>Bacillati</taxon>
        <taxon>Cyanobacteriota</taxon>
        <taxon>Cyanophyceae</taxon>
        <taxon>Synechococcales</taxon>
        <taxon>Petrachlorosaceae</taxon>
        <taxon>Petrachloros</taxon>
        <taxon>Petrachloros mirabilis</taxon>
    </lineage>
</organism>
<evidence type="ECO:0000313" key="2">
    <source>
        <dbReference type="EMBL" id="NCJ06734.1"/>
    </source>
</evidence>
<feature type="transmembrane region" description="Helical" evidence="1">
    <location>
        <begin position="6"/>
        <end position="27"/>
    </location>
</feature>
<evidence type="ECO:0000313" key="3">
    <source>
        <dbReference type="Proteomes" id="UP000607397"/>
    </source>
</evidence>
<dbReference type="EMBL" id="WVIC01000016">
    <property type="protein sequence ID" value="NCJ06734.1"/>
    <property type="molecule type" value="Genomic_DNA"/>
</dbReference>
<keyword evidence="1" id="KW-0812">Transmembrane</keyword>
<gene>
    <name evidence="2" type="ORF">GS597_09485</name>
</gene>